<keyword evidence="3" id="KW-0804">Transcription</keyword>
<sequence>AIVRDLGPIWEQLEATLDYRNLVQQMIARTAAQRRTPEDCAKIAAALAQYGRSTSAAESRNADRALHDAIAAATQNLHLAQLNGHLAMATNLGFSTHPYSTVLHDRALQQHAALVEAIVQGDAEEAGRLAEEHFVTTGTLPCAPPSQRPG</sequence>
<dbReference type="Gene3D" id="1.20.120.530">
    <property type="entry name" value="GntR ligand-binding domain-like"/>
    <property type="match status" value="1"/>
</dbReference>
<dbReference type="Pfam" id="PF07729">
    <property type="entry name" value="FCD"/>
    <property type="match status" value="1"/>
</dbReference>
<dbReference type="InterPro" id="IPR008920">
    <property type="entry name" value="TF_FadR/GntR_C"/>
</dbReference>
<keyword evidence="2" id="KW-0238">DNA-binding</keyword>
<reference evidence="5" key="2">
    <citation type="journal article" date="2014" name="ISME J.">
        <title>Microbial stratification in low pH oxic and suboxic macroscopic growths along an acid mine drainage.</title>
        <authorList>
            <person name="Mendez-Garcia C."/>
            <person name="Mesa V."/>
            <person name="Sprenger R.R."/>
            <person name="Richter M."/>
            <person name="Diez M.S."/>
            <person name="Solano J."/>
            <person name="Bargiela R."/>
            <person name="Golyshina O.V."/>
            <person name="Manteca A."/>
            <person name="Ramos J.L."/>
            <person name="Gallego J.R."/>
            <person name="Llorente I."/>
            <person name="Martins Dos Santos V.A."/>
            <person name="Jensen O.N."/>
            <person name="Pelaez A.I."/>
            <person name="Sanchez J."/>
            <person name="Ferrer M."/>
        </authorList>
    </citation>
    <scope>NUCLEOTIDE SEQUENCE</scope>
</reference>
<reference evidence="5" key="1">
    <citation type="submission" date="2013-08" db="EMBL/GenBank/DDBJ databases">
        <authorList>
            <person name="Mendez C."/>
            <person name="Richter M."/>
            <person name="Ferrer M."/>
            <person name="Sanchez J."/>
        </authorList>
    </citation>
    <scope>NUCLEOTIDE SEQUENCE</scope>
</reference>
<gene>
    <name evidence="5" type="ORF">B1B_07825</name>
</gene>
<dbReference type="GO" id="GO:0003677">
    <property type="term" value="F:DNA binding"/>
    <property type="evidence" value="ECO:0007669"/>
    <property type="project" value="UniProtKB-KW"/>
</dbReference>
<feature type="domain" description="GntR C-terminal" evidence="4">
    <location>
        <begin position="15"/>
        <end position="136"/>
    </location>
</feature>
<evidence type="ECO:0000259" key="4">
    <source>
        <dbReference type="SMART" id="SM00895"/>
    </source>
</evidence>
<dbReference type="PANTHER" id="PTHR43537">
    <property type="entry name" value="TRANSCRIPTIONAL REGULATOR, GNTR FAMILY"/>
    <property type="match status" value="1"/>
</dbReference>
<dbReference type="AlphaFoldDB" id="T1AII2"/>
<evidence type="ECO:0000256" key="3">
    <source>
        <dbReference type="ARBA" id="ARBA00023163"/>
    </source>
</evidence>
<keyword evidence="1" id="KW-0805">Transcription regulation</keyword>
<dbReference type="SUPFAM" id="SSF48008">
    <property type="entry name" value="GntR ligand-binding domain-like"/>
    <property type="match status" value="1"/>
</dbReference>
<dbReference type="PANTHER" id="PTHR43537:SF5">
    <property type="entry name" value="UXU OPERON TRANSCRIPTIONAL REGULATOR"/>
    <property type="match status" value="1"/>
</dbReference>
<accession>T1AII2</accession>
<evidence type="ECO:0000256" key="1">
    <source>
        <dbReference type="ARBA" id="ARBA00023015"/>
    </source>
</evidence>
<evidence type="ECO:0000256" key="2">
    <source>
        <dbReference type="ARBA" id="ARBA00023125"/>
    </source>
</evidence>
<feature type="non-terminal residue" evidence="5">
    <location>
        <position position="150"/>
    </location>
</feature>
<proteinExistence type="predicted"/>
<comment type="caution">
    <text evidence="5">The sequence shown here is derived from an EMBL/GenBank/DDBJ whole genome shotgun (WGS) entry which is preliminary data.</text>
</comment>
<organism evidence="5">
    <name type="scientific">mine drainage metagenome</name>
    <dbReference type="NCBI Taxonomy" id="410659"/>
    <lineage>
        <taxon>unclassified sequences</taxon>
        <taxon>metagenomes</taxon>
        <taxon>ecological metagenomes</taxon>
    </lineage>
</organism>
<evidence type="ECO:0000313" key="5">
    <source>
        <dbReference type="EMBL" id="EQD60321.1"/>
    </source>
</evidence>
<dbReference type="InterPro" id="IPR011711">
    <property type="entry name" value="GntR_C"/>
</dbReference>
<protein>
    <submittedName>
        <fullName evidence="5">GntR domain protein</fullName>
    </submittedName>
</protein>
<dbReference type="SMART" id="SM00895">
    <property type="entry name" value="FCD"/>
    <property type="match status" value="1"/>
</dbReference>
<feature type="non-terminal residue" evidence="5">
    <location>
        <position position="1"/>
    </location>
</feature>
<dbReference type="EMBL" id="AUZY01005012">
    <property type="protein sequence ID" value="EQD60321.1"/>
    <property type="molecule type" value="Genomic_DNA"/>
</dbReference>
<name>T1AII2_9ZZZZ</name>